<dbReference type="InterPro" id="IPR050960">
    <property type="entry name" value="AB_hydrolase_4_sf"/>
</dbReference>
<dbReference type="PANTHER" id="PTHR10794:SF84">
    <property type="entry name" value="ESTERASE_LIPASE_THIOESTERASE FAMILY PROTEIN"/>
    <property type="match status" value="1"/>
</dbReference>
<evidence type="ECO:0000313" key="2">
    <source>
        <dbReference type="EMBL" id="RHZ18109.1"/>
    </source>
</evidence>
<dbReference type="EMBL" id="QUTH01003649">
    <property type="protein sequence ID" value="RHZ18109.1"/>
    <property type="molecule type" value="Genomic_DNA"/>
</dbReference>
<sequence>MGLAAEGTTTSTWTQKVTDLLKQDRTIKKYACMLYLMNYLHYVWTAKRPSLTYQSSPRAAAILAKCSLLGQHLHTIMLAKLTSHPEIHYERQMVSLADGGAVSLDWAVPPGVAPAAVNVPDIPTVVRPSSLYLHECASRTFVLFCGAYTNDVREVVAKLRRDHVPTAPLVSVGFSLGSNIMVKYIGEEGAACPLSAAVSVGNPYDFMCNSRNMNFSFVHDAIYNGPLATNLNNLFFHQSNAHQMFADHPDINLVALQATTRVWDFDEQLTRRAYASVSEYYRDASSSQCTYIYCVGWWSPCSFARVDLKHVKIPLLLLSAKDDPICIHTATPFDDVVANEYLMLAVTDTGGHLGFFTGNSVVDVPDMWSANVVAQFCNAIDGLHASDKPSLARRLFRSVDQHNADTQVGATTMNTSGDAASVLDHKGVMIDEEGQVSLRRMAAALAALAVVHFAIKHRHAVHKTWWY</sequence>
<dbReference type="GO" id="GO:0034338">
    <property type="term" value="F:short-chain carboxylesterase activity"/>
    <property type="evidence" value="ECO:0007669"/>
    <property type="project" value="TreeGrafter"/>
</dbReference>
<accession>A0A418ERW8</accession>
<dbReference type="AlphaFoldDB" id="A0A418ERW8"/>
<dbReference type="Proteomes" id="UP000285430">
    <property type="component" value="Unassembled WGS sequence"/>
</dbReference>
<dbReference type="PANTHER" id="PTHR10794">
    <property type="entry name" value="ABHYDROLASE DOMAIN-CONTAINING PROTEIN"/>
    <property type="match status" value="1"/>
</dbReference>
<name>A0A418ERW8_APHAT</name>
<comment type="caution">
    <text evidence="2">The sequence shown here is derived from an EMBL/GenBank/DDBJ whole genome shotgun (WGS) entry which is preliminary data.</text>
</comment>
<organism evidence="2 3">
    <name type="scientific">Aphanomyces astaci</name>
    <name type="common">Crayfish plague agent</name>
    <dbReference type="NCBI Taxonomy" id="112090"/>
    <lineage>
        <taxon>Eukaryota</taxon>
        <taxon>Sar</taxon>
        <taxon>Stramenopiles</taxon>
        <taxon>Oomycota</taxon>
        <taxon>Saprolegniomycetes</taxon>
        <taxon>Saprolegniales</taxon>
        <taxon>Verrucalvaceae</taxon>
        <taxon>Aphanomyces</taxon>
    </lineage>
</organism>
<reference evidence="2 3" key="1">
    <citation type="submission" date="2018-08" db="EMBL/GenBank/DDBJ databases">
        <title>Aphanomyces genome sequencing and annotation.</title>
        <authorList>
            <person name="Minardi D."/>
            <person name="Oidtmann B."/>
            <person name="Van Der Giezen M."/>
            <person name="Studholme D.J."/>
        </authorList>
    </citation>
    <scope>NUCLEOTIDE SEQUENCE [LARGE SCALE GENOMIC DNA]</scope>
    <source>
        <strain evidence="2 3">Da</strain>
    </source>
</reference>
<dbReference type="Gene3D" id="3.40.50.1820">
    <property type="entry name" value="alpha/beta hydrolase"/>
    <property type="match status" value="1"/>
</dbReference>
<dbReference type="InterPro" id="IPR029058">
    <property type="entry name" value="AB_hydrolase_fold"/>
</dbReference>
<dbReference type="GO" id="GO:0047372">
    <property type="term" value="F:monoacylglycerol lipase activity"/>
    <property type="evidence" value="ECO:0007669"/>
    <property type="project" value="TreeGrafter"/>
</dbReference>
<evidence type="ECO:0000313" key="3">
    <source>
        <dbReference type="Proteomes" id="UP000285430"/>
    </source>
</evidence>
<dbReference type="SUPFAM" id="SSF53474">
    <property type="entry name" value="alpha/beta-Hydrolases"/>
    <property type="match status" value="1"/>
</dbReference>
<gene>
    <name evidence="2" type="ORF">DYB37_004689</name>
</gene>
<evidence type="ECO:0008006" key="4">
    <source>
        <dbReference type="Google" id="ProtNLM"/>
    </source>
</evidence>
<protein>
    <recommendedName>
        <fullName evidence="4">AB hydrolase-1 domain-containing protein</fullName>
    </recommendedName>
</protein>
<proteinExistence type="inferred from homology"/>
<evidence type="ECO:0000256" key="1">
    <source>
        <dbReference type="ARBA" id="ARBA00010884"/>
    </source>
</evidence>
<comment type="similarity">
    <text evidence="1">Belongs to the AB hydrolase superfamily. AB hydrolase 4 family.</text>
</comment>